<dbReference type="Pfam" id="PF12146">
    <property type="entry name" value="Hydrolase_4"/>
    <property type="match status" value="1"/>
</dbReference>
<dbReference type="Gene3D" id="3.40.50.1820">
    <property type="entry name" value="alpha/beta hydrolase"/>
    <property type="match status" value="1"/>
</dbReference>
<evidence type="ECO:0000313" key="3">
    <source>
        <dbReference type="Proteomes" id="UP001438707"/>
    </source>
</evidence>
<dbReference type="AlphaFoldDB" id="A0AAW1R219"/>
<accession>A0AAW1R219</accession>
<dbReference type="InterPro" id="IPR000073">
    <property type="entry name" value="AB_hydrolase_1"/>
</dbReference>
<evidence type="ECO:0000313" key="2">
    <source>
        <dbReference type="EMBL" id="KAK9827466.1"/>
    </source>
</evidence>
<dbReference type="EMBL" id="JALJOS010000018">
    <property type="protein sequence ID" value="KAK9827466.1"/>
    <property type="molecule type" value="Genomic_DNA"/>
</dbReference>
<dbReference type="PRINTS" id="PR00111">
    <property type="entry name" value="ABHYDROLASE"/>
</dbReference>
<reference evidence="2 3" key="1">
    <citation type="journal article" date="2024" name="Nat. Commun.">
        <title>Phylogenomics reveals the evolutionary origins of lichenization in chlorophyte algae.</title>
        <authorList>
            <person name="Puginier C."/>
            <person name="Libourel C."/>
            <person name="Otte J."/>
            <person name="Skaloud P."/>
            <person name="Haon M."/>
            <person name="Grisel S."/>
            <person name="Petersen M."/>
            <person name="Berrin J.G."/>
            <person name="Delaux P.M."/>
            <person name="Dal Grande F."/>
            <person name="Keller J."/>
        </authorList>
    </citation>
    <scope>NUCLEOTIDE SEQUENCE [LARGE SCALE GENOMIC DNA]</scope>
    <source>
        <strain evidence="2 3">SAG 2145</strain>
    </source>
</reference>
<dbReference type="InterPro" id="IPR022742">
    <property type="entry name" value="Hydrolase_4"/>
</dbReference>
<proteinExistence type="predicted"/>
<comment type="caution">
    <text evidence="2">The sequence shown here is derived from an EMBL/GenBank/DDBJ whole genome shotgun (WGS) entry which is preliminary data.</text>
</comment>
<evidence type="ECO:0000259" key="1">
    <source>
        <dbReference type="Pfam" id="PF12146"/>
    </source>
</evidence>
<dbReference type="InterPro" id="IPR029058">
    <property type="entry name" value="AB_hydrolase_fold"/>
</dbReference>
<dbReference type="PANTHER" id="PTHR43798:SF5">
    <property type="entry name" value="MONOACYLGLYCEROL LIPASE ABHD6"/>
    <property type="match status" value="1"/>
</dbReference>
<dbReference type="Proteomes" id="UP001438707">
    <property type="component" value="Unassembled WGS sequence"/>
</dbReference>
<dbReference type="SUPFAM" id="SSF53474">
    <property type="entry name" value="alpha/beta-Hydrolases"/>
    <property type="match status" value="1"/>
</dbReference>
<dbReference type="PANTHER" id="PTHR43798">
    <property type="entry name" value="MONOACYLGLYCEROL LIPASE"/>
    <property type="match status" value="1"/>
</dbReference>
<organism evidence="2 3">
    <name type="scientific">Apatococcus lobatus</name>
    <dbReference type="NCBI Taxonomy" id="904363"/>
    <lineage>
        <taxon>Eukaryota</taxon>
        <taxon>Viridiplantae</taxon>
        <taxon>Chlorophyta</taxon>
        <taxon>core chlorophytes</taxon>
        <taxon>Trebouxiophyceae</taxon>
        <taxon>Chlorellales</taxon>
        <taxon>Chlorellaceae</taxon>
        <taxon>Apatococcus</taxon>
    </lineage>
</organism>
<protein>
    <recommendedName>
        <fullName evidence="1">Serine aminopeptidase S33 domain-containing protein</fullName>
    </recommendedName>
</protein>
<dbReference type="GO" id="GO:0016020">
    <property type="term" value="C:membrane"/>
    <property type="evidence" value="ECO:0007669"/>
    <property type="project" value="TreeGrafter"/>
</dbReference>
<gene>
    <name evidence="2" type="ORF">WJX74_004109</name>
</gene>
<dbReference type="InterPro" id="IPR050266">
    <property type="entry name" value="AB_hydrolase_sf"/>
</dbReference>
<sequence>MLGSLHEVRPGRVLYVETSYGNPDGEFAGNSLVALLIHGAMCHHSQYAEQAKALIGSGVSVVVFDLLGCGDSTKPRPDDHAERMRVYGPQEIYQDCIAVMNQFTSEWDSVFVAGHSYGGPLTVRLAAEHPKRIAGILCLGFGYPTAPAPQETSWLRRSCRAAGWGKGKSGFGWWLKLPEWMLQLIMPYVASIIIHTVYHPNTFKRRPHMVSNEWWAWAGNAPWVVQALTPGIGKLVKDMEELKSLIRSISAPALIIDQESKAPPGKTGPELMAADMQDGEGHAIPMSFHQVHQDQPDAVNEYLLDFLRRKVCHVQV</sequence>
<keyword evidence="3" id="KW-1185">Reference proteome</keyword>
<feature type="domain" description="Serine aminopeptidase S33" evidence="1">
    <location>
        <begin position="35"/>
        <end position="294"/>
    </location>
</feature>
<dbReference type="GO" id="GO:0046464">
    <property type="term" value="P:acylglycerol catabolic process"/>
    <property type="evidence" value="ECO:0007669"/>
    <property type="project" value="TreeGrafter"/>
</dbReference>
<name>A0AAW1R219_9CHLO</name>
<dbReference type="GO" id="GO:0047372">
    <property type="term" value="F:monoacylglycerol lipase activity"/>
    <property type="evidence" value="ECO:0007669"/>
    <property type="project" value="TreeGrafter"/>
</dbReference>